<feature type="repeat" description="WD" evidence="4">
    <location>
        <begin position="409"/>
        <end position="451"/>
    </location>
</feature>
<dbReference type="GeneID" id="20091519"/>
<dbReference type="AlphaFoldDB" id="A0A024T9I2"/>
<keyword evidence="3" id="KW-0677">Repeat</keyword>
<gene>
    <name evidence="6" type="ORF">H310_14469</name>
</gene>
<reference evidence="6" key="1">
    <citation type="submission" date="2013-12" db="EMBL/GenBank/DDBJ databases">
        <title>The Genome Sequence of Aphanomyces invadans NJM9701.</title>
        <authorList>
            <consortium name="The Broad Institute Genomics Platform"/>
            <person name="Russ C."/>
            <person name="Tyler B."/>
            <person name="van West P."/>
            <person name="Dieguez-Uribeondo J."/>
            <person name="Young S.K."/>
            <person name="Zeng Q."/>
            <person name="Gargeya S."/>
            <person name="Fitzgerald M."/>
            <person name="Abouelleil A."/>
            <person name="Alvarado L."/>
            <person name="Chapman S.B."/>
            <person name="Gainer-Dewar J."/>
            <person name="Goldberg J."/>
            <person name="Griggs A."/>
            <person name="Gujja S."/>
            <person name="Hansen M."/>
            <person name="Howarth C."/>
            <person name="Imamovic A."/>
            <person name="Ireland A."/>
            <person name="Larimer J."/>
            <person name="McCowan C."/>
            <person name="Murphy C."/>
            <person name="Pearson M."/>
            <person name="Poon T.W."/>
            <person name="Priest M."/>
            <person name="Roberts A."/>
            <person name="Saif S."/>
            <person name="Shea T."/>
            <person name="Sykes S."/>
            <person name="Wortman J."/>
            <person name="Nusbaum C."/>
            <person name="Birren B."/>
        </authorList>
    </citation>
    <scope>NUCLEOTIDE SEQUENCE [LARGE SCALE GENOMIC DNA]</scope>
    <source>
        <strain evidence="6">NJM9701</strain>
    </source>
</reference>
<dbReference type="Pfam" id="PF00400">
    <property type="entry name" value="WD40"/>
    <property type="match status" value="2"/>
</dbReference>
<dbReference type="OrthoDB" id="9890280at2759"/>
<proteinExistence type="inferred from homology"/>
<dbReference type="PANTHER" id="PTHR14773">
    <property type="entry name" value="WD REPEAT-CONTAINING PROTEIN 76"/>
    <property type="match status" value="1"/>
</dbReference>
<dbReference type="eggNOG" id="KOG4328">
    <property type="taxonomic scope" value="Eukaryota"/>
</dbReference>
<dbReference type="InterPro" id="IPR001680">
    <property type="entry name" value="WD40_rpt"/>
</dbReference>
<dbReference type="SMART" id="SM00320">
    <property type="entry name" value="WD40"/>
    <property type="match status" value="2"/>
</dbReference>
<evidence type="ECO:0000256" key="2">
    <source>
        <dbReference type="ARBA" id="ARBA00022574"/>
    </source>
</evidence>
<dbReference type="RefSeq" id="XP_008880557.1">
    <property type="nucleotide sequence ID" value="XM_008882335.1"/>
</dbReference>
<dbReference type="InterPro" id="IPR050853">
    <property type="entry name" value="WD_repeat_DNA-damage-binding"/>
</dbReference>
<dbReference type="GO" id="GO:0003677">
    <property type="term" value="F:DNA binding"/>
    <property type="evidence" value="ECO:0007669"/>
    <property type="project" value="TreeGrafter"/>
</dbReference>
<evidence type="ECO:0000256" key="3">
    <source>
        <dbReference type="ARBA" id="ARBA00022737"/>
    </source>
</evidence>
<dbReference type="Gene3D" id="2.130.10.10">
    <property type="entry name" value="YVTN repeat-like/Quinoprotein amine dehydrogenase"/>
    <property type="match status" value="1"/>
</dbReference>
<dbReference type="SUPFAM" id="SSF50978">
    <property type="entry name" value="WD40 repeat-like"/>
    <property type="match status" value="1"/>
</dbReference>
<comment type="similarity">
    <text evidence="1">Belongs to the WD repeat DDB2/WDR76 family.</text>
</comment>
<keyword evidence="2 4" id="KW-0853">WD repeat</keyword>
<evidence type="ECO:0000313" key="6">
    <source>
        <dbReference type="EMBL" id="ETV90800.1"/>
    </source>
</evidence>
<dbReference type="PANTHER" id="PTHR14773:SF0">
    <property type="entry name" value="WD REPEAT-CONTAINING PROTEIN 76"/>
    <property type="match status" value="1"/>
</dbReference>
<accession>A0A024T9I2</accession>
<protein>
    <submittedName>
        <fullName evidence="6">Uncharacterized protein</fullName>
    </submittedName>
</protein>
<dbReference type="PROSITE" id="PS50082">
    <property type="entry name" value="WD_REPEATS_2"/>
    <property type="match status" value="1"/>
</dbReference>
<organism evidence="6">
    <name type="scientific">Aphanomyces invadans</name>
    <dbReference type="NCBI Taxonomy" id="157072"/>
    <lineage>
        <taxon>Eukaryota</taxon>
        <taxon>Sar</taxon>
        <taxon>Stramenopiles</taxon>
        <taxon>Oomycota</taxon>
        <taxon>Saprolegniomycetes</taxon>
        <taxon>Saprolegniales</taxon>
        <taxon>Verrucalvaceae</taxon>
        <taxon>Aphanomyces</taxon>
    </lineage>
</organism>
<feature type="region of interest" description="Disordered" evidence="5">
    <location>
        <begin position="157"/>
        <end position="195"/>
    </location>
</feature>
<dbReference type="EMBL" id="KI914022">
    <property type="protein sequence ID" value="ETV90800.1"/>
    <property type="molecule type" value="Genomic_DNA"/>
</dbReference>
<feature type="compositionally biased region" description="Basic and acidic residues" evidence="5">
    <location>
        <begin position="167"/>
        <end position="184"/>
    </location>
</feature>
<evidence type="ECO:0000256" key="5">
    <source>
        <dbReference type="SAM" id="MobiDB-lite"/>
    </source>
</evidence>
<evidence type="ECO:0000256" key="1">
    <source>
        <dbReference type="ARBA" id="ARBA00005434"/>
    </source>
</evidence>
<dbReference type="InterPro" id="IPR015943">
    <property type="entry name" value="WD40/YVTN_repeat-like_dom_sf"/>
</dbReference>
<dbReference type="VEuPathDB" id="FungiDB:H310_14469"/>
<name>A0A024T9I2_9STRA</name>
<dbReference type="GO" id="GO:2000001">
    <property type="term" value="P:regulation of DNA damage checkpoint"/>
    <property type="evidence" value="ECO:0007669"/>
    <property type="project" value="TreeGrafter"/>
</dbReference>
<dbReference type="GO" id="GO:0005634">
    <property type="term" value="C:nucleus"/>
    <property type="evidence" value="ECO:0007669"/>
    <property type="project" value="TreeGrafter"/>
</dbReference>
<dbReference type="PROSITE" id="PS50294">
    <property type="entry name" value="WD_REPEATS_REGION"/>
    <property type="match status" value="1"/>
</dbReference>
<dbReference type="STRING" id="157072.A0A024T9I2"/>
<evidence type="ECO:0000256" key="4">
    <source>
        <dbReference type="PROSITE-ProRule" id="PRU00221"/>
    </source>
</evidence>
<sequence>MAAFLKSPCPTDIYGYPSFFRKSHEFPTTDRESKMARTSARIKAAEAVQRTKVERDRVEEASRKIVNKHPTKVNAAKGATKVAPRDVAKIPTKEVNMIEDDTSEETDEDPSGMAMEFTHISSNDKDEISAYERQRLANIARNKELMVQIGLADVSSEMKVRRSSLAEQREESRKRRKEGLDALPRRQSRRVQGKDAEFSPAFNLPIVVAANNNDDDNSDDDEEAASWETLASDAKQHLGAFYRGLSNESSVIESSTAAATKYSIDARDVVKALPSRIYSLAFHHAISASSTMLAGIADVEGNFALWTPPVDRSSDVESGLTAFRLHKRAISMLHFQDTSLLSSCMGGIVKRLDLGAADPSAACVVVELDAAITSFHVNYGLSCMLLSCDDGSVVQTDLRQDSKKQQQRYTLHAKKINTVHCHPTEPNVFVTASLDRSVKLWDIRKLKASLAELTHGKSVNCASFAPDGKTVVSVCLDNFVYLHNTSSIVATLPSPQKIKHDNHSGQWLTKFHAAWDPKKLTDCEFVLGGNKRPRCIDIFGTTSPKPRQMLSDDSLFTSVHSLNVFHPVLPVILGGNSSGRISMWRAQS</sequence>
<dbReference type="InterPro" id="IPR036322">
    <property type="entry name" value="WD40_repeat_dom_sf"/>
</dbReference>